<dbReference type="PROSITE" id="PS51722">
    <property type="entry name" value="G_TR_2"/>
    <property type="match status" value="1"/>
</dbReference>
<dbReference type="NCBIfam" id="TIGR02034">
    <property type="entry name" value="CysN"/>
    <property type="match status" value="1"/>
</dbReference>
<dbReference type="Pfam" id="PF22594">
    <property type="entry name" value="GTP-eEF1A_C"/>
    <property type="match status" value="1"/>
</dbReference>
<evidence type="ECO:0000256" key="3">
    <source>
        <dbReference type="ARBA" id="ARBA00022695"/>
    </source>
</evidence>
<keyword evidence="2 8" id="KW-0808">Transferase</keyword>
<keyword evidence="4" id="KW-0547">Nucleotide-binding</keyword>
<evidence type="ECO:0000313" key="8">
    <source>
        <dbReference type="EMBL" id="EMJ81836.1"/>
    </source>
</evidence>
<evidence type="ECO:0000313" key="9">
    <source>
        <dbReference type="Proteomes" id="UP000011873"/>
    </source>
</evidence>
<feature type="domain" description="Tr-type G" evidence="7">
    <location>
        <begin position="1"/>
        <end position="212"/>
    </location>
</feature>
<dbReference type="InterPro" id="IPR009001">
    <property type="entry name" value="Transl_elong_EF1A/Init_IF2_C"/>
</dbReference>
<evidence type="ECO:0000256" key="2">
    <source>
        <dbReference type="ARBA" id="ARBA00022679"/>
    </source>
</evidence>
<dbReference type="InterPro" id="IPR044139">
    <property type="entry name" value="CysN_NoDQ_III"/>
</dbReference>
<proteinExistence type="predicted"/>
<evidence type="ECO:0000259" key="7">
    <source>
        <dbReference type="PROSITE" id="PS51722"/>
    </source>
</evidence>
<comment type="caution">
    <text evidence="8">The sequence shown here is derived from an EMBL/GenBank/DDBJ whole genome shotgun (WGS) entry which is preliminary data.</text>
</comment>
<dbReference type="GO" id="GO:0005524">
    <property type="term" value="F:ATP binding"/>
    <property type="evidence" value="ECO:0007669"/>
    <property type="project" value="UniProtKB-KW"/>
</dbReference>
<dbReference type="PROSITE" id="PS00301">
    <property type="entry name" value="G_TR_1"/>
    <property type="match status" value="1"/>
</dbReference>
<dbReference type="CDD" id="cd04095">
    <property type="entry name" value="CysN_NoDQ_III"/>
    <property type="match status" value="1"/>
</dbReference>
<dbReference type="Pfam" id="PF00009">
    <property type="entry name" value="GTP_EFTU"/>
    <property type="match status" value="1"/>
</dbReference>
<dbReference type="PANTHER" id="PTHR23115">
    <property type="entry name" value="TRANSLATION FACTOR"/>
    <property type="match status" value="1"/>
</dbReference>
<dbReference type="GO" id="GO:0006790">
    <property type="term" value="P:sulfur compound metabolic process"/>
    <property type="evidence" value="ECO:0007669"/>
    <property type="project" value="InterPro"/>
</dbReference>
<dbReference type="EC" id="2.7.7.4" evidence="1"/>
<keyword evidence="6" id="KW-0342">GTP-binding</keyword>
<organism evidence="8 9">
    <name type="scientific">Leptospira borgpetersenii serovar Hardjo-bovis str. Sponselee</name>
    <dbReference type="NCBI Taxonomy" id="1303729"/>
    <lineage>
        <taxon>Bacteria</taxon>
        <taxon>Pseudomonadati</taxon>
        <taxon>Spirochaetota</taxon>
        <taxon>Spirochaetia</taxon>
        <taxon>Leptospirales</taxon>
        <taxon>Leptospiraceae</taxon>
        <taxon>Leptospira</taxon>
    </lineage>
</organism>
<dbReference type="PRINTS" id="PR00315">
    <property type="entry name" value="ELONGATNFCT"/>
</dbReference>
<dbReference type="AlphaFoldDB" id="M6BTH5"/>
<dbReference type="InterPro" id="IPR011779">
    <property type="entry name" value="SO4_adenylTrfase_lsu"/>
</dbReference>
<dbReference type="InterPro" id="IPR050100">
    <property type="entry name" value="TRAFAC_GTPase_members"/>
</dbReference>
<dbReference type="InterPro" id="IPR044138">
    <property type="entry name" value="CysN_II"/>
</dbReference>
<dbReference type="GO" id="GO:0005525">
    <property type="term" value="F:GTP binding"/>
    <property type="evidence" value="ECO:0007669"/>
    <property type="project" value="UniProtKB-KW"/>
</dbReference>
<reference evidence="8 9" key="1">
    <citation type="submission" date="2013-01" db="EMBL/GenBank/DDBJ databases">
        <authorList>
            <person name="Harkins D.M."/>
            <person name="Durkin A.S."/>
            <person name="Brinkac L.M."/>
            <person name="Haft D.H."/>
            <person name="Selengut J.D."/>
            <person name="Sanka R."/>
            <person name="DePew J."/>
            <person name="Purushe J."/>
            <person name="Galloway R.L."/>
            <person name="Vinetz J.M."/>
            <person name="Sutton G.G."/>
            <person name="Nierman W.C."/>
            <person name="Fouts D.E."/>
        </authorList>
    </citation>
    <scope>NUCLEOTIDE SEQUENCE [LARGE SCALE GENOMIC DNA]</scope>
    <source>
        <strain evidence="8 9">Sponselee CDC</strain>
    </source>
</reference>
<dbReference type="SUPFAM" id="SSF50465">
    <property type="entry name" value="EF-Tu/eEF-1alpha/eIF2-gamma C-terminal domain"/>
    <property type="match status" value="1"/>
</dbReference>
<dbReference type="Gene3D" id="2.40.30.10">
    <property type="entry name" value="Translation factors"/>
    <property type="match status" value="2"/>
</dbReference>
<dbReference type="SUPFAM" id="SSF50447">
    <property type="entry name" value="Translation proteins"/>
    <property type="match status" value="1"/>
</dbReference>
<name>M6BTH5_LEPBO</name>
<keyword evidence="3 8" id="KW-0548">Nucleotidyltransferase</keyword>
<evidence type="ECO:0000256" key="6">
    <source>
        <dbReference type="ARBA" id="ARBA00023134"/>
    </source>
</evidence>
<evidence type="ECO:0000256" key="4">
    <source>
        <dbReference type="ARBA" id="ARBA00022741"/>
    </source>
</evidence>
<dbReference type="Proteomes" id="UP000011873">
    <property type="component" value="Unassembled WGS sequence"/>
</dbReference>
<dbReference type="InterPro" id="IPR041757">
    <property type="entry name" value="CysN_GTP-bd"/>
</dbReference>
<dbReference type="InterPro" id="IPR000795">
    <property type="entry name" value="T_Tr_GTP-bd_dom"/>
</dbReference>
<dbReference type="CDD" id="cd03695">
    <property type="entry name" value="CysN_NodQ_II"/>
    <property type="match status" value="1"/>
</dbReference>
<evidence type="ECO:0000256" key="1">
    <source>
        <dbReference type="ARBA" id="ARBA00012391"/>
    </source>
</evidence>
<dbReference type="Gene3D" id="3.40.50.300">
    <property type="entry name" value="P-loop containing nucleotide triphosphate hydrolases"/>
    <property type="match status" value="1"/>
</dbReference>
<evidence type="ECO:0000256" key="5">
    <source>
        <dbReference type="ARBA" id="ARBA00022840"/>
    </source>
</evidence>
<keyword evidence="5" id="KW-0067">ATP-binding</keyword>
<gene>
    <name evidence="8" type="primary">cysN</name>
    <name evidence="8" type="ORF">LEP1GSC016_3776</name>
</gene>
<dbReference type="InterPro" id="IPR009000">
    <property type="entry name" value="Transl_B-barrel_sf"/>
</dbReference>
<dbReference type="CDD" id="cd04166">
    <property type="entry name" value="CysN_ATPS"/>
    <property type="match status" value="1"/>
</dbReference>
<dbReference type="PATRIC" id="fig|1218567.3.peg.1902"/>
<protein>
    <recommendedName>
        <fullName evidence="1">sulfate adenylyltransferase</fullName>
        <ecNumber evidence="1">2.7.7.4</ecNumber>
    </recommendedName>
</protein>
<accession>M6BTH5</accession>
<dbReference type="InterPro" id="IPR027417">
    <property type="entry name" value="P-loop_NTPase"/>
</dbReference>
<dbReference type="GO" id="GO:0003924">
    <property type="term" value="F:GTPase activity"/>
    <property type="evidence" value="ECO:0007669"/>
    <property type="project" value="InterPro"/>
</dbReference>
<dbReference type="InterPro" id="IPR031157">
    <property type="entry name" value="G_TR_CS"/>
</dbReference>
<dbReference type="FunFam" id="3.40.50.300:FF:000119">
    <property type="entry name" value="Sulfate adenylyltransferase subunit 1"/>
    <property type="match status" value="1"/>
</dbReference>
<dbReference type="RefSeq" id="WP_011669290.1">
    <property type="nucleotide sequence ID" value="NZ_ANMU01000075.1"/>
</dbReference>
<dbReference type="EMBL" id="ANMU01000075">
    <property type="protein sequence ID" value="EMJ81836.1"/>
    <property type="molecule type" value="Genomic_DNA"/>
</dbReference>
<dbReference type="GO" id="GO:0004781">
    <property type="term" value="F:sulfate adenylyltransferase (ATP) activity"/>
    <property type="evidence" value="ECO:0007669"/>
    <property type="project" value="UniProtKB-EC"/>
</dbReference>
<dbReference type="InterPro" id="IPR054696">
    <property type="entry name" value="GTP-eEF1A_C"/>
</dbReference>
<dbReference type="SUPFAM" id="SSF52540">
    <property type="entry name" value="P-loop containing nucleoside triphosphate hydrolases"/>
    <property type="match status" value="1"/>
</dbReference>
<sequence>MDLLRFITAGSVDDGKSTLIGRLLYDSKSIFEDQLEAIEKTARGNNGQINLALLTDGLKAEREQGITIDVAYKYFSTPKRKFIIADAPGHVQYTRNMVTGASNSNLAIILIDARKGVIEQTYRHSYIASMLRIPHLVVCVNKMDLVEFSQTRYEEIKAEYLNFASRLDIKDIEFIPISALNGDNVVDKSENLSWYEGRTLLSHLEEVYIESDENIEDARFPVQYVIRPLSDEHHDYRGYAGQVRSGIFRKGDSITVLPSGFTSTIEAIDTYGLEVEEAFPPMSVTIRLKDEIDISRGDMIVQSGNLPIVSQDLEANICWMDSKVLLSGNKYLLRQTTNAVKAIVKEIEFKIAPDTHEKQDASKGLTLNEIGKIKIRTAKPVSFDEYRTNRSTGSFILVDEGTNSTVGAGMITGVGA</sequence>